<dbReference type="AlphaFoldDB" id="D6TU48"/>
<comment type="caution">
    <text evidence="2">The sequence shown here is derived from an EMBL/GenBank/DDBJ whole genome shotgun (WGS) entry which is preliminary data.</text>
</comment>
<proteinExistence type="predicted"/>
<dbReference type="Pfam" id="PF00144">
    <property type="entry name" value="Beta-lactamase"/>
    <property type="match status" value="1"/>
</dbReference>
<dbReference type="Gene3D" id="3.40.710.10">
    <property type="entry name" value="DD-peptidase/beta-lactamase superfamily"/>
    <property type="match status" value="1"/>
</dbReference>
<accession>D6TU48</accession>
<dbReference type="InterPro" id="IPR001466">
    <property type="entry name" value="Beta-lactam-related"/>
</dbReference>
<organism evidence="2 3">
    <name type="scientific">Ktedonobacter racemifer DSM 44963</name>
    <dbReference type="NCBI Taxonomy" id="485913"/>
    <lineage>
        <taxon>Bacteria</taxon>
        <taxon>Bacillati</taxon>
        <taxon>Chloroflexota</taxon>
        <taxon>Ktedonobacteria</taxon>
        <taxon>Ktedonobacterales</taxon>
        <taxon>Ktedonobacteraceae</taxon>
        <taxon>Ktedonobacter</taxon>
    </lineage>
</organism>
<keyword evidence="3" id="KW-1185">Reference proteome</keyword>
<dbReference type="PANTHER" id="PTHR43283">
    <property type="entry name" value="BETA-LACTAMASE-RELATED"/>
    <property type="match status" value="1"/>
</dbReference>
<dbReference type="STRING" id="485913.Krac_4953"/>
<dbReference type="InParanoid" id="D6TU48"/>
<dbReference type="Proteomes" id="UP000004508">
    <property type="component" value="Unassembled WGS sequence"/>
</dbReference>
<dbReference type="OrthoDB" id="9773047at2"/>
<dbReference type="InterPro" id="IPR050789">
    <property type="entry name" value="Diverse_Enzym_Activities"/>
</dbReference>
<reference evidence="2 3" key="1">
    <citation type="journal article" date="2011" name="Stand. Genomic Sci.">
        <title>Non-contiguous finished genome sequence and contextual data of the filamentous soil bacterium Ktedonobacter racemifer type strain (SOSP1-21).</title>
        <authorList>
            <person name="Chang Y.J."/>
            <person name="Land M."/>
            <person name="Hauser L."/>
            <person name="Chertkov O."/>
            <person name="Del Rio T.G."/>
            <person name="Nolan M."/>
            <person name="Copeland A."/>
            <person name="Tice H."/>
            <person name="Cheng J.F."/>
            <person name="Lucas S."/>
            <person name="Han C."/>
            <person name="Goodwin L."/>
            <person name="Pitluck S."/>
            <person name="Ivanova N."/>
            <person name="Ovchinikova G."/>
            <person name="Pati A."/>
            <person name="Chen A."/>
            <person name="Palaniappan K."/>
            <person name="Mavromatis K."/>
            <person name="Liolios K."/>
            <person name="Brettin T."/>
            <person name="Fiebig A."/>
            <person name="Rohde M."/>
            <person name="Abt B."/>
            <person name="Goker M."/>
            <person name="Detter J.C."/>
            <person name="Woyke T."/>
            <person name="Bristow J."/>
            <person name="Eisen J.A."/>
            <person name="Markowitz V."/>
            <person name="Hugenholtz P."/>
            <person name="Kyrpides N.C."/>
            <person name="Klenk H.P."/>
            <person name="Lapidus A."/>
        </authorList>
    </citation>
    <scope>NUCLEOTIDE SEQUENCE [LARGE SCALE GENOMIC DNA]</scope>
    <source>
        <strain evidence="3">DSM 44963</strain>
    </source>
</reference>
<evidence type="ECO:0000313" key="2">
    <source>
        <dbReference type="EMBL" id="EFH83949.1"/>
    </source>
</evidence>
<feature type="domain" description="Beta-lactamase-related" evidence="1">
    <location>
        <begin position="42"/>
        <end position="301"/>
    </location>
</feature>
<dbReference type="PANTHER" id="PTHR43283:SF7">
    <property type="entry name" value="BETA-LACTAMASE-RELATED DOMAIN-CONTAINING PROTEIN"/>
    <property type="match status" value="1"/>
</dbReference>
<dbReference type="SUPFAM" id="SSF56601">
    <property type="entry name" value="beta-lactamase/transpeptidase-like"/>
    <property type="match status" value="1"/>
</dbReference>
<dbReference type="RefSeq" id="WP_007915047.1">
    <property type="nucleotide sequence ID" value="NZ_ADVG01000003.1"/>
</dbReference>
<gene>
    <name evidence="2" type="ORF">Krac_4953</name>
</gene>
<protein>
    <submittedName>
        <fullName evidence="2">Beta-lactamase</fullName>
    </submittedName>
</protein>
<sequence>MASITQLKRSNPEAEGIPSSAVLDFIRAIEQHTHPLDAVQGFMLLRHGNVAAEGWWTPYGPQSPHSLYSLSKSFTSTGIGLAVAEGLLTVDDPVLKFFPDDSPANPSENLKAMRVRHLLSMNTGHKEDTSEHVFRGGDDNWPRRFLSLPVEYQPGTWFVYNTAATYMLSAIITRLTGEPLLDYLSTRLFAPLGIENPTWETDPRGINIGGSGLHLKTEDIARFGQMYLHKGSWHGRRILPEAWVAEATSAHSDNSNTQTNPDWMVGYGYQFWRCRHDGYRGDGAFGQYCIVMPEQDAVLAIIGGVQDMQAVLDKVWEHLLPAMQPEALPADPQAYGKLYDKLAVLSLPLPKGQPSSPKVEQWWGKTYKLENNDLKLESVAVKVGDEHGTLIVRDERGEHPMQVGYATWLKGTTDMRGHGDEPVAACGAWTAEDTYEVRVCYYEGVFCQVFRFHYTGGELQLEVEPNASWGPTTVTAITGRVVG</sequence>
<evidence type="ECO:0000259" key="1">
    <source>
        <dbReference type="Pfam" id="PF00144"/>
    </source>
</evidence>
<dbReference type="eggNOG" id="COG1680">
    <property type="taxonomic scope" value="Bacteria"/>
</dbReference>
<dbReference type="InterPro" id="IPR012338">
    <property type="entry name" value="Beta-lactam/transpept-like"/>
</dbReference>
<evidence type="ECO:0000313" key="3">
    <source>
        <dbReference type="Proteomes" id="UP000004508"/>
    </source>
</evidence>
<dbReference type="EMBL" id="ADVG01000003">
    <property type="protein sequence ID" value="EFH83949.1"/>
    <property type="molecule type" value="Genomic_DNA"/>
</dbReference>
<name>D6TU48_KTERA</name>